<proteinExistence type="predicted"/>
<evidence type="ECO:0000313" key="1">
    <source>
        <dbReference type="EMBL" id="OSC96338.1"/>
    </source>
</evidence>
<accession>A0A1Y2I5D6</accession>
<gene>
    <name evidence="1" type="ORF">PYCCODRAFT_91354</name>
</gene>
<reference evidence="1 2" key="1">
    <citation type="journal article" date="2015" name="Biotechnol. Biofuels">
        <title>Enhanced degradation of softwood versus hardwood by the white-rot fungus Pycnoporus coccineus.</title>
        <authorList>
            <person name="Couturier M."/>
            <person name="Navarro D."/>
            <person name="Chevret D."/>
            <person name="Henrissat B."/>
            <person name="Piumi F."/>
            <person name="Ruiz-Duenas F.J."/>
            <person name="Martinez A.T."/>
            <person name="Grigoriev I.V."/>
            <person name="Riley R."/>
            <person name="Lipzen A."/>
            <person name="Berrin J.G."/>
            <person name="Master E.R."/>
            <person name="Rosso M.N."/>
        </authorList>
    </citation>
    <scope>NUCLEOTIDE SEQUENCE [LARGE SCALE GENOMIC DNA]</scope>
    <source>
        <strain evidence="1 2">BRFM310</strain>
    </source>
</reference>
<dbReference type="Proteomes" id="UP000193067">
    <property type="component" value="Unassembled WGS sequence"/>
</dbReference>
<protein>
    <submittedName>
        <fullName evidence="1">Uncharacterized protein</fullName>
    </submittedName>
</protein>
<name>A0A1Y2I5D6_TRAC3</name>
<organism evidence="1 2">
    <name type="scientific">Trametes coccinea (strain BRFM310)</name>
    <name type="common">Pycnoporus coccineus</name>
    <dbReference type="NCBI Taxonomy" id="1353009"/>
    <lineage>
        <taxon>Eukaryota</taxon>
        <taxon>Fungi</taxon>
        <taxon>Dikarya</taxon>
        <taxon>Basidiomycota</taxon>
        <taxon>Agaricomycotina</taxon>
        <taxon>Agaricomycetes</taxon>
        <taxon>Polyporales</taxon>
        <taxon>Polyporaceae</taxon>
        <taxon>Trametes</taxon>
    </lineage>
</organism>
<dbReference type="EMBL" id="KZ084188">
    <property type="protein sequence ID" value="OSC96338.1"/>
    <property type="molecule type" value="Genomic_DNA"/>
</dbReference>
<keyword evidence="2" id="KW-1185">Reference proteome</keyword>
<evidence type="ECO:0000313" key="2">
    <source>
        <dbReference type="Proteomes" id="UP000193067"/>
    </source>
</evidence>
<dbReference type="AlphaFoldDB" id="A0A1Y2I5D6"/>
<sequence length="166" mass="18625">MWGDAEWSWSKTCAQRRGCVRRVVVVCAASWLCAPRRGCVRRVVVVCAASWLCAPRRGCVLRARASRYLHQYSNGCLSIPPGPRLGSSLADPTIRFGFELHSMTLWEPMRHRAHQSACFKEEKITVTHPPPDGLHWEPDGCLCEKALVSLRHLGCVYRTHSGLTGQ</sequence>